<evidence type="ECO:0000313" key="2">
    <source>
        <dbReference type="EMBL" id="GHD61429.1"/>
    </source>
</evidence>
<dbReference type="Proteomes" id="UP000630353">
    <property type="component" value="Unassembled WGS sequence"/>
</dbReference>
<protein>
    <recommendedName>
        <fullName evidence="4">DUF3592 domain-containing protein</fullName>
    </recommendedName>
</protein>
<comment type="caution">
    <text evidence="2">The sequence shown here is derived from an EMBL/GenBank/DDBJ whole genome shotgun (WGS) entry which is preliminary data.</text>
</comment>
<keyword evidence="3" id="KW-1185">Reference proteome</keyword>
<feature type="transmembrane region" description="Helical" evidence="1">
    <location>
        <begin position="114"/>
        <end position="133"/>
    </location>
</feature>
<keyword evidence="1" id="KW-0812">Transmembrane</keyword>
<evidence type="ECO:0000313" key="3">
    <source>
        <dbReference type="Proteomes" id="UP000630353"/>
    </source>
</evidence>
<dbReference type="RefSeq" id="WP_189994622.1">
    <property type="nucleotide sequence ID" value="NZ_BMZS01000013.1"/>
</dbReference>
<keyword evidence="1" id="KW-1133">Transmembrane helix</keyword>
<sequence>MKSRRRRPFLRPRALIAVALVSFIAGTLGLSKDAGFLSRVQSVEAEVVGVESLGSQEGFPLYRATLRFSPTPGETVERAAAETYRPTAVGERLSVGFDPQNIDDVRLMDIRDRWLSPVWMLIFGIVTLGIAVYRWRNPAPDPLDDA</sequence>
<reference evidence="2" key="2">
    <citation type="submission" date="2020-09" db="EMBL/GenBank/DDBJ databases">
        <authorList>
            <person name="Sun Q."/>
            <person name="Kim S."/>
        </authorList>
    </citation>
    <scope>NUCLEOTIDE SEQUENCE</scope>
    <source>
        <strain evidence="2">KCTC 42651</strain>
    </source>
</reference>
<evidence type="ECO:0000256" key="1">
    <source>
        <dbReference type="SAM" id="Phobius"/>
    </source>
</evidence>
<dbReference type="EMBL" id="BMZS01000013">
    <property type="protein sequence ID" value="GHD61429.1"/>
    <property type="molecule type" value="Genomic_DNA"/>
</dbReference>
<gene>
    <name evidence="2" type="ORF">GCM10017083_48730</name>
</gene>
<organism evidence="2 3">
    <name type="scientific">Thalassobaculum fulvum</name>
    <dbReference type="NCBI Taxonomy" id="1633335"/>
    <lineage>
        <taxon>Bacteria</taxon>
        <taxon>Pseudomonadati</taxon>
        <taxon>Pseudomonadota</taxon>
        <taxon>Alphaproteobacteria</taxon>
        <taxon>Rhodospirillales</taxon>
        <taxon>Thalassobaculaceae</taxon>
        <taxon>Thalassobaculum</taxon>
    </lineage>
</organism>
<dbReference type="AlphaFoldDB" id="A0A918XXD9"/>
<keyword evidence="1" id="KW-0472">Membrane</keyword>
<reference evidence="2" key="1">
    <citation type="journal article" date="2014" name="Int. J. Syst. Evol. Microbiol.">
        <title>Complete genome sequence of Corynebacterium casei LMG S-19264T (=DSM 44701T), isolated from a smear-ripened cheese.</title>
        <authorList>
            <consortium name="US DOE Joint Genome Institute (JGI-PGF)"/>
            <person name="Walter F."/>
            <person name="Albersmeier A."/>
            <person name="Kalinowski J."/>
            <person name="Ruckert C."/>
        </authorList>
    </citation>
    <scope>NUCLEOTIDE SEQUENCE</scope>
    <source>
        <strain evidence="2">KCTC 42651</strain>
    </source>
</reference>
<proteinExistence type="predicted"/>
<name>A0A918XXD9_9PROT</name>
<evidence type="ECO:0008006" key="4">
    <source>
        <dbReference type="Google" id="ProtNLM"/>
    </source>
</evidence>
<accession>A0A918XXD9</accession>